<keyword evidence="9" id="KW-1185">Reference proteome</keyword>
<dbReference type="Proteomes" id="UP000005413">
    <property type="component" value="Unassembled WGS sequence"/>
</dbReference>
<feature type="domain" description="Glycosyl transferase family 1" evidence="7">
    <location>
        <begin position="644"/>
        <end position="796"/>
    </location>
</feature>
<evidence type="ECO:0000256" key="3">
    <source>
        <dbReference type="ARBA" id="ARBA00022475"/>
    </source>
</evidence>
<evidence type="ECO:0000256" key="5">
    <source>
        <dbReference type="ARBA" id="ARBA00022944"/>
    </source>
</evidence>
<keyword evidence="6" id="KW-0472">Membrane</keyword>
<dbReference type="PATRIC" id="fig|911238.3.peg.1317"/>
<evidence type="ECO:0000313" key="9">
    <source>
        <dbReference type="Proteomes" id="UP000005413"/>
    </source>
</evidence>
<proteinExistence type="inferred from homology"/>
<keyword evidence="4" id="KW-0808">Transferase</keyword>
<dbReference type="PANTHER" id="PTHR12526:SF630">
    <property type="entry name" value="GLYCOSYLTRANSFERASE"/>
    <property type="match status" value="1"/>
</dbReference>
<keyword evidence="3" id="KW-1003">Cell membrane</keyword>
<evidence type="ECO:0000256" key="1">
    <source>
        <dbReference type="ARBA" id="ARBA00004202"/>
    </source>
</evidence>
<sequence>MSKNKTLKIINFFKDSIVERYSNNEIKQNASYINYIRKRKIEKKAILFESLHGTSFTGNVYALFKYIIENLPEYRCYVTINNENNLMIKWIKKNYSDKNIKIIKYQSKEYLKILATVKYLINDYTFLPYFYKRTDQIYLNMWCGLPLEFLKNNLEYNRDTEENIQKNLMATDKLVMSDKIATKRLIENNNLLGILNSEISFIGNGRIDLTLNSNKEEIYDKYQFEVNKKIVLYVSSLNKDNYKSADDYIKVLIEERNLIQRHLGDNYVVYIKNAYLDFQNPKLFEIKNYFIPNWSDINEILSVVDILITDHTNLTIDFIRLNKPIYFYVKDRASINFNMNIGINKLPGSISYNIEELLKNLNKPLSDYLSFYHSNIKKFINEYCSKDDGLSCSRITEFIFNNTSREKSLKSNKKVVLFYGGAFYNNGITSSIINLSKIFNYDKYELIIIKTNKSTPEKLNNIKRLDSRAHLITLFSDMNKSLRDTIDLKLFNRQGYNSKYVHKKRIVRLFKEYFQQTLGNIKPEVVIDYSGYNKLFSALFAFAPVKKNAIFLHNDMYEEYNKIIDGRYKHRWNLKVVFSLYNQYSKVVSVSDSANQANMYNLKKFVNSPENKMITIPNIIDGDYVIEKANSSNEFKLNEIYMYNKEYFNFITVARLSPEKNQINLIMAFKQLINSNKQCRLYILGEGPLYENLHKLIKNLGLENHVFLLGFISNPYVFMKQCDCFILPSNYEGQGISILEAKILNKPIIGTNVTGIKSVITSDSGILVENNIPSIVEGMNSYIEGNVPCKKFEYEKYNNEIMEKLEKLIL</sequence>
<comment type="subcellular location">
    <subcellularLocation>
        <location evidence="1">Cell membrane</location>
        <topology evidence="1">Peripheral membrane protein</topology>
    </subcellularLocation>
</comment>
<dbReference type="AlphaFoldDB" id="G5JJ78"/>
<reference evidence="8 9" key="1">
    <citation type="journal article" date="2012" name="BMC Genomics">
        <title>Comparative genomic analysis of the genus Staphylococcus including Staphylococcus aureus and its newly described sister species Staphylococcus simiae.</title>
        <authorList>
            <person name="Suzuki H."/>
            <person name="Lefebure T."/>
            <person name="Pavinski Bitar P."/>
            <person name="Stanhope M.J."/>
        </authorList>
    </citation>
    <scope>NUCLEOTIDE SEQUENCE [LARGE SCALE GENOMIC DNA]</scope>
    <source>
        <strain evidence="8 9">CCM 7213</strain>
    </source>
</reference>
<evidence type="ECO:0000259" key="7">
    <source>
        <dbReference type="Pfam" id="PF00534"/>
    </source>
</evidence>
<dbReference type="OrthoDB" id="9811865at2"/>
<dbReference type="SUPFAM" id="SSF53756">
    <property type="entry name" value="UDP-Glycosyltransferase/glycogen phosphorylase"/>
    <property type="match status" value="2"/>
</dbReference>
<dbReference type="Gene3D" id="3.40.50.12580">
    <property type="match status" value="1"/>
</dbReference>
<dbReference type="Gene3D" id="3.40.50.11820">
    <property type="match status" value="1"/>
</dbReference>
<dbReference type="RefSeq" id="WP_002464232.1">
    <property type="nucleotide sequence ID" value="NZ_AEUN01000434.1"/>
</dbReference>
<dbReference type="InterPro" id="IPR043148">
    <property type="entry name" value="TagF_C"/>
</dbReference>
<dbReference type="GO" id="GO:0016757">
    <property type="term" value="F:glycosyltransferase activity"/>
    <property type="evidence" value="ECO:0007669"/>
    <property type="project" value="InterPro"/>
</dbReference>
<dbReference type="GO" id="GO:0019350">
    <property type="term" value="P:teichoic acid biosynthetic process"/>
    <property type="evidence" value="ECO:0007669"/>
    <property type="project" value="UniProtKB-KW"/>
</dbReference>
<evidence type="ECO:0000256" key="6">
    <source>
        <dbReference type="ARBA" id="ARBA00023136"/>
    </source>
</evidence>
<dbReference type="InterPro" id="IPR007554">
    <property type="entry name" value="Glycerophosphate_synth"/>
</dbReference>
<evidence type="ECO:0000256" key="4">
    <source>
        <dbReference type="ARBA" id="ARBA00022679"/>
    </source>
</evidence>
<dbReference type="Pfam" id="PF00534">
    <property type="entry name" value="Glycos_transf_1"/>
    <property type="match status" value="1"/>
</dbReference>
<dbReference type="CDD" id="cd03811">
    <property type="entry name" value="GT4_GT28_WabH-like"/>
    <property type="match status" value="1"/>
</dbReference>
<dbReference type="EMBL" id="AEUN01000434">
    <property type="protein sequence ID" value="EHJ07766.1"/>
    <property type="molecule type" value="Genomic_DNA"/>
</dbReference>
<keyword evidence="5" id="KW-0777">Teichoic acid biosynthesis</keyword>
<dbReference type="Gene3D" id="3.40.50.2000">
    <property type="entry name" value="Glycogen Phosphorylase B"/>
    <property type="match status" value="2"/>
</dbReference>
<dbReference type="GO" id="GO:0047355">
    <property type="term" value="F:CDP-glycerol glycerophosphotransferase activity"/>
    <property type="evidence" value="ECO:0007669"/>
    <property type="project" value="InterPro"/>
</dbReference>
<name>G5JJ78_9STAP</name>
<evidence type="ECO:0000256" key="2">
    <source>
        <dbReference type="ARBA" id="ARBA00010488"/>
    </source>
</evidence>
<dbReference type="GO" id="GO:0005886">
    <property type="term" value="C:plasma membrane"/>
    <property type="evidence" value="ECO:0007669"/>
    <property type="project" value="UniProtKB-SubCell"/>
</dbReference>
<organism evidence="8 9">
    <name type="scientific">Staphylococcus simiae CCM 7213 = CCUG 51256</name>
    <dbReference type="NCBI Taxonomy" id="911238"/>
    <lineage>
        <taxon>Bacteria</taxon>
        <taxon>Bacillati</taxon>
        <taxon>Bacillota</taxon>
        <taxon>Bacilli</taxon>
        <taxon>Bacillales</taxon>
        <taxon>Staphylococcaceae</taxon>
        <taxon>Staphylococcus</taxon>
    </lineage>
</organism>
<dbReference type="InterPro" id="IPR043149">
    <property type="entry name" value="TagF_N"/>
</dbReference>
<evidence type="ECO:0000313" key="8">
    <source>
        <dbReference type="EMBL" id="EHJ07766.1"/>
    </source>
</evidence>
<comment type="caution">
    <text evidence="8">The sequence shown here is derived from an EMBL/GenBank/DDBJ whole genome shotgun (WGS) entry which is preliminary data.</text>
</comment>
<dbReference type="Pfam" id="PF04464">
    <property type="entry name" value="Glyphos_transf"/>
    <property type="match status" value="1"/>
</dbReference>
<dbReference type="PANTHER" id="PTHR12526">
    <property type="entry name" value="GLYCOSYLTRANSFERASE"/>
    <property type="match status" value="1"/>
</dbReference>
<accession>G5JJ78</accession>
<dbReference type="InterPro" id="IPR001296">
    <property type="entry name" value="Glyco_trans_1"/>
</dbReference>
<gene>
    <name evidence="8" type="ORF">SS7213T_07637</name>
</gene>
<protein>
    <submittedName>
        <fullName evidence="8">Putative teichoic acid biosynthesis protein</fullName>
    </submittedName>
</protein>
<comment type="similarity">
    <text evidence="2">Belongs to the CDP-glycerol glycerophosphotransferase family.</text>
</comment>